<dbReference type="Proteomes" id="UP000265520">
    <property type="component" value="Unassembled WGS sequence"/>
</dbReference>
<reference evidence="1 2" key="1">
    <citation type="journal article" date="2018" name="Front. Plant Sci.">
        <title>Red Clover (Trifolium pratense) and Zigzag Clover (T. medium) - A Picture of Genomic Similarities and Differences.</title>
        <authorList>
            <person name="Dluhosova J."/>
            <person name="Istvanek J."/>
            <person name="Nedelnik J."/>
            <person name="Repkova J."/>
        </authorList>
    </citation>
    <scope>NUCLEOTIDE SEQUENCE [LARGE SCALE GENOMIC DNA]</scope>
    <source>
        <strain evidence="2">cv. 10/8</strain>
        <tissue evidence="1">Leaf</tissue>
    </source>
</reference>
<protein>
    <submittedName>
        <fullName evidence="1">Uncharacterized protein</fullName>
    </submittedName>
</protein>
<keyword evidence="2" id="KW-1185">Reference proteome</keyword>
<proteinExistence type="predicted"/>
<organism evidence="1 2">
    <name type="scientific">Trifolium medium</name>
    <dbReference type="NCBI Taxonomy" id="97028"/>
    <lineage>
        <taxon>Eukaryota</taxon>
        <taxon>Viridiplantae</taxon>
        <taxon>Streptophyta</taxon>
        <taxon>Embryophyta</taxon>
        <taxon>Tracheophyta</taxon>
        <taxon>Spermatophyta</taxon>
        <taxon>Magnoliopsida</taxon>
        <taxon>eudicotyledons</taxon>
        <taxon>Gunneridae</taxon>
        <taxon>Pentapetalae</taxon>
        <taxon>rosids</taxon>
        <taxon>fabids</taxon>
        <taxon>Fabales</taxon>
        <taxon>Fabaceae</taxon>
        <taxon>Papilionoideae</taxon>
        <taxon>50 kb inversion clade</taxon>
        <taxon>NPAAA clade</taxon>
        <taxon>Hologalegina</taxon>
        <taxon>IRL clade</taxon>
        <taxon>Trifolieae</taxon>
        <taxon>Trifolium</taxon>
    </lineage>
</organism>
<name>A0A392U4P9_9FABA</name>
<sequence>VSVESGKGFIRPSVSPWGAPVLLEKKKDGLGTKKNYKGFLEVIIWIGSSVGCGHSEMSGVDGWTSFL</sequence>
<evidence type="ECO:0000313" key="1">
    <source>
        <dbReference type="EMBL" id="MCI67707.1"/>
    </source>
</evidence>
<dbReference type="AlphaFoldDB" id="A0A392U4P9"/>
<dbReference type="Gene3D" id="3.10.10.10">
    <property type="entry name" value="HIV Type 1 Reverse Transcriptase, subunit A, domain 1"/>
    <property type="match status" value="1"/>
</dbReference>
<evidence type="ECO:0000313" key="2">
    <source>
        <dbReference type="Proteomes" id="UP000265520"/>
    </source>
</evidence>
<feature type="non-terminal residue" evidence="1">
    <location>
        <position position="1"/>
    </location>
</feature>
<accession>A0A392U4P9</accession>
<comment type="caution">
    <text evidence="1">The sequence shown here is derived from an EMBL/GenBank/DDBJ whole genome shotgun (WGS) entry which is preliminary data.</text>
</comment>
<dbReference type="EMBL" id="LXQA010722159">
    <property type="protein sequence ID" value="MCI67707.1"/>
    <property type="molecule type" value="Genomic_DNA"/>
</dbReference>